<dbReference type="Proteomes" id="UP000318995">
    <property type="component" value="Unassembled WGS sequence"/>
</dbReference>
<dbReference type="EMBL" id="SJPH01000007">
    <property type="protein sequence ID" value="TWT42582.1"/>
    <property type="molecule type" value="Genomic_DNA"/>
</dbReference>
<reference evidence="1 2" key="1">
    <citation type="submission" date="2019-02" db="EMBL/GenBank/DDBJ databases">
        <title>Deep-cultivation of Planctomycetes and their phenomic and genomic characterization uncovers novel biology.</title>
        <authorList>
            <person name="Wiegand S."/>
            <person name="Jogler M."/>
            <person name="Boedeker C."/>
            <person name="Pinto D."/>
            <person name="Vollmers J."/>
            <person name="Rivas-Marin E."/>
            <person name="Kohn T."/>
            <person name="Peeters S.H."/>
            <person name="Heuer A."/>
            <person name="Rast P."/>
            <person name="Oberbeckmann S."/>
            <person name="Bunk B."/>
            <person name="Jeske O."/>
            <person name="Meyerdierks A."/>
            <person name="Storesund J.E."/>
            <person name="Kallscheuer N."/>
            <person name="Luecker S."/>
            <person name="Lage O.M."/>
            <person name="Pohl T."/>
            <person name="Merkel B.J."/>
            <person name="Hornburger P."/>
            <person name="Mueller R.-W."/>
            <person name="Bruemmer F."/>
            <person name="Labrenz M."/>
            <person name="Spormann A.M."/>
            <person name="Op Den Camp H."/>
            <person name="Overmann J."/>
            <person name="Amann R."/>
            <person name="Jetten M.S.M."/>
            <person name="Mascher T."/>
            <person name="Medema M.H."/>
            <person name="Devos D.P."/>
            <person name="Kaster A.-K."/>
            <person name="Ovreas L."/>
            <person name="Rohde M."/>
            <person name="Galperin M.Y."/>
            <person name="Jogler C."/>
        </authorList>
    </citation>
    <scope>NUCLEOTIDE SEQUENCE [LARGE SCALE GENOMIC DNA]</scope>
    <source>
        <strain evidence="1 2">Pla111</strain>
    </source>
</reference>
<accession>A0A5C5VYJ6</accession>
<comment type="caution">
    <text evidence="1">The sequence shown here is derived from an EMBL/GenBank/DDBJ whole genome shotgun (WGS) entry which is preliminary data.</text>
</comment>
<organism evidence="1 2">
    <name type="scientific">Botrimarina hoheduenensis</name>
    <dbReference type="NCBI Taxonomy" id="2528000"/>
    <lineage>
        <taxon>Bacteria</taxon>
        <taxon>Pseudomonadati</taxon>
        <taxon>Planctomycetota</taxon>
        <taxon>Planctomycetia</taxon>
        <taxon>Pirellulales</taxon>
        <taxon>Lacipirellulaceae</taxon>
        <taxon>Botrimarina</taxon>
    </lineage>
</organism>
<keyword evidence="2" id="KW-1185">Reference proteome</keyword>
<evidence type="ECO:0008006" key="3">
    <source>
        <dbReference type="Google" id="ProtNLM"/>
    </source>
</evidence>
<protein>
    <recommendedName>
        <fullName evidence="3">DUF2399 domain-containing protein</fullName>
    </recommendedName>
</protein>
<gene>
    <name evidence="1" type="ORF">Pla111_28880</name>
</gene>
<evidence type="ECO:0000313" key="2">
    <source>
        <dbReference type="Proteomes" id="UP000318995"/>
    </source>
</evidence>
<evidence type="ECO:0000313" key="1">
    <source>
        <dbReference type="EMBL" id="TWT42582.1"/>
    </source>
</evidence>
<proteinExistence type="predicted"/>
<sequence>MDSTEGRLKQRAESCGPRFTKRRTKAEVSLLRQRIVNVAATYQPLTLRQLFYRLVVRKHIQKTEAGYKAVGRLTGQLRESGDLPWSWIVDSSRMVRQRASYSGLGEFLEQTQRLYRRNLWQDQPEYVEIWCESESAAGVLCAITYEWGVPLRPFKGYGSRTFLYEVARTLREQNKPATCYYFGDRDPSGNDIDRSALESVRRYGSGEFRFVRVAVTEKQVSDWSLPGAPPKRTDSRVKNFRGPCVELEAIEPDRLRDLCRDCIEQHIDSHALEQHRLNEKAERETLNRMRESLPG</sequence>
<name>A0A5C5VYJ6_9BACT</name>
<dbReference type="AlphaFoldDB" id="A0A5C5VYJ6"/>